<dbReference type="KEGG" id="vfa:MM35RIKEN_05740"/>
<evidence type="ECO:0000256" key="7">
    <source>
        <dbReference type="ARBA" id="ARBA00022840"/>
    </source>
</evidence>
<evidence type="ECO:0000256" key="5">
    <source>
        <dbReference type="ARBA" id="ARBA00022801"/>
    </source>
</evidence>
<dbReference type="InterPro" id="IPR003111">
    <property type="entry name" value="Lon_prtase_N"/>
</dbReference>
<comment type="subunit">
    <text evidence="9 10">Homohexamer. Organized in a ring with a central cavity.</text>
</comment>
<dbReference type="SUPFAM" id="SSF88697">
    <property type="entry name" value="PUA domain-like"/>
    <property type="match status" value="1"/>
</dbReference>
<feature type="binding site" evidence="9 12">
    <location>
        <begin position="353"/>
        <end position="360"/>
    </location>
    <ligand>
        <name>ATP</name>
        <dbReference type="ChEBI" id="CHEBI:30616"/>
    </ligand>
</feature>
<dbReference type="SMART" id="SM00382">
    <property type="entry name" value="AAA"/>
    <property type="match status" value="1"/>
</dbReference>
<dbReference type="SMART" id="SM00464">
    <property type="entry name" value="LON"/>
    <property type="match status" value="1"/>
</dbReference>
<dbReference type="InterPro" id="IPR027065">
    <property type="entry name" value="Lon_Prtase"/>
</dbReference>
<dbReference type="Gene3D" id="1.20.5.5270">
    <property type="match status" value="1"/>
</dbReference>
<evidence type="ECO:0000256" key="13">
    <source>
        <dbReference type="PROSITE-ProRule" id="PRU01122"/>
    </source>
</evidence>
<dbReference type="AlphaFoldDB" id="A0A810PW99"/>
<keyword evidence="2 9" id="KW-0963">Cytoplasm</keyword>
<protein>
    <recommendedName>
        <fullName evidence="9 10">Lon protease</fullName>
        <ecNumber evidence="9 10">3.4.21.53</ecNumber>
    </recommendedName>
    <alternativeName>
        <fullName evidence="9">ATP-dependent protease La</fullName>
    </alternativeName>
</protein>
<evidence type="ECO:0000259" key="15">
    <source>
        <dbReference type="PROSITE" id="PS51786"/>
    </source>
</evidence>
<dbReference type="Pfam" id="PF02190">
    <property type="entry name" value="LON_substr_bdg"/>
    <property type="match status" value="1"/>
</dbReference>
<dbReference type="InterPro" id="IPR014721">
    <property type="entry name" value="Ribsml_uS5_D2-typ_fold_subgr"/>
</dbReference>
<evidence type="ECO:0000256" key="14">
    <source>
        <dbReference type="RuleBase" id="RU000591"/>
    </source>
</evidence>
<organism evidence="17 18">
    <name type="scientific">Vescimonas fastidiosa</name>
    <dbReference type="NCBI Taxonomy" id="2714353"/>
    <lineage>
        <taxon>Bacteria</taxon>
        <taxon>Bacillati</taxon>
        <taxon>Bacillota</taxon>
        <taxon>Clostridia</taxon>
        <taxon>Eubacteriales</taxon>
        <taxon>Oscillospiraceae</taxon>
        <taxon>Vescimonas</taxon>
    </lineage>
</organism>
<dbReference type="PIRSF" id="PIRSF001174">
    <property type="entry name" value="Lon_proteas"/>
    <property type="match status" value="1"/>
</dbReference>
<dbReference type="GO" id="GO:0034605">
    <property type="term" value="P:cellular response to heat"/>
    <property type="evidence" value="ECO:0007669"/>
    <property type="project" value="UniProtKB-UniRule"/>
</dbReference>
<feature type="domain" description="Lon proteolytic" evidence="15">
    <location>
        <begin position="589"/>
        <end position="770"/>
    </location>
</feature>
<feature type="domain" description="Lon N-terminal" evidence="16">
    <location>
        <begin position="8"/>
        <end position="203"/>
    </location>
</feature>
<evidence type="ECO:0000313" key="18">
    <source>
        <dbReference type="Proteomes" id="UP000681343"/>
    </source>
</evidence>
<dbReference type="InterPro" id="IPR008268">
    <property type="entry name" value="Peptidase_S16_AS"/>
</dbReference>
<evidence type="ECO:0000256" key="1">
    <source>
        <dbReference type="ARBA" id="ARBA00004496"/>
    </source>
</evidence>
<dbReference type="EC" id="3.4.21.53" evidence="9 10"/>
<dbReference type="InterPro" id="IPR020568">
    <property type="entry name" value="Ribosomal_Su5_D2-typ_SF"/>
</dbReference>
<dbReference type="Gene3D" id="1.10.8.60">
    <property type="match status" value="1"/>
</dbReference>
<evidence type="ECO:0000256" key="11">
    <source>
        <dbReference type="PIRSR" id="PIRSR001174-1"/>
    </source>
</evidence>
<dbReference type="FunFam" id="3.40.50.300:FF:000382">
    <property type="entry name" value="Lon protease homolog 2, peroxisomal"/>
    <property type="match status" value="1"/>
</dbReference>
<dbReference type="InterPro" id="IPR054594">
    <property type="entry name" value="Lon_lid"/>
</dbReference>
<comment type="catalytic activity">
    <reaction evidence="9 10 13">
        <text>Hydrolysis of proteins in presence of ATP.</text>
        <dbReference type="EC" id="3.4.21.53"/>
    </reaction>
</comment>
<dbReference type="Pfam" id="PF22667">
    <property type="entry name" value="Lon_lid"/>
    <property type="match status" value="1"/>
</dbReference>
<dbReference type="Gene3D" id="2.30.130.40">
    <property type="entry name" value="LON domain-like"/>
    <property type="match status" value="1"/>
</dbReference>
<dbReference type="InterPro" id="IPR015947">
    <property type="entry name" value="PUA-like_sf"/>
</dbReference>
<dbReference type="InterPro" id="IPR008269">
    <property type="entry name" value="Lon_proteolytic"/>
</dbReference>
<dbReference type="PROSITE" id="PS51786">
    <property type="entry name" value="LON_PROTEOLYTIC"/>
    <property type="match status" value="1"/>
</dbReference>
<keyword evidence="7 9" id="KW-0067">ATP-binding</keyword>
<evidence type="ECO:0000256" key="2">
    <source>
        <dbReference type="ARBA" id="ARBA00022490"/>
    </source>
</evidence>
<dbReference type="Gene3D" id="1.20.58.1480">
    <property type="match status" value="1"/>
</dbReference>
<gene>
    <name evidence="9 17" type="primary">lon</name>
    <name evidence="17" type="ORF">MM35RIKEN_05740</name>
</gene>
<evidence type="ECO:0000313" key="17">
    <source>
        <dbReference type="EMBL" id="BCK78382.1"/>
    </source>
</evidence>
<evidence type="ECO:0000256" key="8">
    <source>
        <dbReference type="ARBA" id="ARBA00023016"/>
    </source>
</evidence>
<evidence type="ECO:0000256" key="4">
    <source>
        <dbReference type="ARBA" id="ARBA00022741"/>
    </source>
</evidence>
<dbReference type="GO" id="GO:0004176">
    <property type="term" value="F:ATP-dependent peptidase activity"/>
    <property type="evidence" value="ECO:0007669"/>
    <property type="project" value="UniProtKB-UniRule"/>
</dbReference>
<dbReference type="GO" id="GO:0005737">
    <property type="term" value="C:cytoplasm"/>
    <property type="evidence" value="ECO:0007669"/>
    <property type="project" value="UniProtKB-SubCell"/>
</dbReference>
<dbReference type="PANTHER" id="PTHR10046">
    <property type="entry name" value="ATP DEPENDENT LON PROTEASE FAMILY MEMBER"/>
    <property type="match status" value="1"/>
</dbReference>
<dbReference type="GO" id="GO:0005524">
    <property type="term" value="F:ATP binding"/>
    <property type="evidence" value="ECO:0007669"/>
    <property type="project" value="UniProtKB-UniRule"/>
</dbReference>
<name>A0A810PW99_9FIRM</name>
<dbReference type="NCBIfam" id="TIGR00763">
    <property type="entry name" value="lon"/>
    <property type="match status" value="1"/>
</dbReference>
<dbReference type="SUPFAM" id="SSF52540">
    <property type="entry name" value="P-loop containing nucleoside triphosphate hydrolases"/>
    <property type="match status" value="1"/>
</dbReference>
<evidence type="ECO:0000256" key="9">
    <source>
        <dbReference type="HAMAP-Rule" id="MF_01973"/>
    </source>
</evidence>
<comment type="similarity">
    <text evidence="9 10 13 14">Belongs to the peptidase S16 family.</text>
</comment>
<dbReference type="Gene3D" id="3.40.50.300">
    <property type="entry name" value="P-loop containing nucleotide triphosphate hydrolases"/>
    <property type="match status" value="1"/>
</dbReference>
<keyword evidence="3 9" id="KW-0645">Protease</keyword>
<reference evidence="17" key="1">
    <citation type="submission" date="2020-09" db="EMBL/GenBank/DDBJ databases">
        <title>New species isolated from human feces.</title>
        <authorList>
            <person name="Kitahara M."/>
            <person name="Shigeno Y."/>
            <person name="Shime M."/>
            <person name="Matsumoto Y."/>
            <person name="Nakamura S."/>
            <person name="Motooka D."/>
            <person name="Fukuoka S."/>
            <person name="Nishikawa H."/>
            <person name="Benno Y."/>
        </authorList>
    </citation>
    <scope>NUCLEOTIDE SEQUENCE</scope>
    <source>
        <strain evidence="17">MM35</strain>
    </source>
</reference>
<dbReference type="SUPFAM" id="SSF54211">
    <property type="entry name" value="Ribosomal protein S5 domain 2-like"/>
    <property type="match status" value="1"/>
</dbReference>
<dbReference type="InterPro" id="IPR027417">
    <property type="entry name" value="P-loop_NTPase"/>
</dbReference>
<comment type="induction">
    <text evidence="9">By heat shock.</text>
</comment>
<dbReference type="Pfam" id="PF00004">
    <property type="entry name" value="AAA"/>
    <property type="match status" value="1"/>
</dbReference>
<feature type="active site" evidence="9 11">
    <location>
        <position position="676"/>
    </location>
</feature>
<dbReference type="Gene3D" id="3.30.230.10">
    <property type="match status" value="1"/>
</dbReference>
<keyword evidence="6 9" id="KW-0720">Serine protease</keyword>
<dbReference type="PROSITE" id="PS51787">
    <property type="entry name" value="LON_N"/>
    <property type="match status" value="1"/>
</dbReference>
<dbReference type="GO" id="GO:0043565">
    <property type="term" value="F:sequence-specific DNA binding"/>
    <property type="evidence" value="ECO:0007669"/>
    <property type="project" value="UniProtKB-UniRule"/>
</dbReference>
<evidence type="ECO:0000256" key="3">
    <source>
        <dbReference type="ARBA" id="ARBA00022670"/>
    </source>
</evidence>
<dbReference type="InterPro" id="IPR046336">
    <property type="entry name" value="Lon_prtase_N_sf"/>
</dbReference>
<evidence type="ECO:0000256" key="12">
    <source>
        <dbReference type="PIRSR" id="PIRSR001174-2"/>
    </source>
</evidence>
<dbReference type="GO" id="GO:0016887">
    <property type="term" value="F:ATP hydrolysis activity"/>
    <property type="evidence" value="ECO:0007669"/>
    <property type="project" value="UniProtKB-UniRule"/>
</dbReference>
<keyword evidence="5 9" id="KW-0378">Hydrolase</keyword>
<dbReference type="CDD" id="cd19500">
    <property type="entry name" value="RecA-like_Lon"/>
    <property type="match status" value="1"/>
</dbReference>
<dbReference type="Pfam" id="PF05362">
    <property type="entry name" value="Lon_C"/>
    <property type="match status" value="1"/>
</dbReference>
<dbReference type="InterPro" id="IPR004815">
    <property type="entry name" value="Lon_bac/euk-typ"/>
</dbReference>
<dbReference type="EMBL" id="AP023415">
    <property type="protein sequence ID" value="BCK78382.1"/>
    <property type="molecule type" value="Genomic_DNA"/>
</dbReference>
<comment type="subcellular location">
    <subcellularLocation>
        <location evidence="1 9 10">Cytoplasm</location>
    </subcellularLocation>
</comment>
<evidence type="ECO:0000256" key="10">
    <source>
        <dbReference type="PIRNR" id="PIRNR001174"/>
    </source>
</evidence>
<keyword evidence="18" id="KW-1185">Reference proteome</keyword>
<dbReference type="HAMAP" id="MF_01973">
    <property type="entry name" value="lon_bact"/>
    <property type="match status" value="1"/>
</dbReference>
<dbReference type="InterPro" id="IPR003959">
    <property type="entry name" value="ATPase_AAA_core"/>
</dbReference>
<feature type="active site" evidence="9 11">
    <location>
        <position position="719"/>
    </location>
</feature>
<accession>A0A810PW99</accession>
<dbReference type="GO" id="GO:0006515">
    <property type="term" value="P:protein quality control for misfolded or incompletely synthesized proteins"/>
    <property type="evidence" value="ECO:0007669"/>
    <property type="project" value="UniProtKB-UniRule"/>
</dbReference>
<proteinExistence type="evidence at transcript level"/>
<keyword evidence="8 9" id="KW-0346">Stress response</keyword>
<keyword evidence="4 9" id="KW-0547">Nucleotide-binding</keyword>
<comment type="function">
    <text evidence="9">ATP-dependent serine protease that mediates the selective degradation of mutant and abnormal proteins as well as certain short-lived regulatory proteins. Required for cellular homeostasis and for survival from DNA damage and developmental changes induced by stress. Degrades polypeptides processively to yield small peptide fragments that are 5 to 10 amino acids long. Binds to DNA in a double-stranded, site-specific manner.</text>
</comment>
<dbReference type="PRINTS" id="PR00830">
    <property type="entry name" value="ENDOLAPTASE"/>
</dbReference>
<dbReference type="Proteomes" id="UP000681343">
    <property type="component" value="Chromosome"/>
</dbReference>
<evidence type="ECO:0000256" key="6">
    <source>
        <dbReference type="ARBA" id="ARBA00022825"/>
    </source>
</evidence>
<dbReference type="InterPro" id="IPR003593">
    <property type="entry name" value="AAA+_ATPase"/>
</dbReference>
<sequence>MEQTTMNIPVLALRGLTVFPGQNAGFDVEREISMLALNNAMEEGKEILLVTQRELAVTYPDEEDLYTLGTIGRVLQIIKTSDSSVRVLVHGQDKGRIRRLWQTRPFLQANVVKVEDDFPGKMTRRIEAIMRQTYAIFGEYREMVPDLPDEVIAKVLDCQDPGELANYIGYSVNLRPQDRQRILEELNPVKRLKLVNEILTHELDVISLEVEMEKKVRDRVGRVQKDMILREQVKVLQHELGEDGDDEIQEYSEKVQKLNVSEEIRKKLMKEVSRLAKQPYGSAEASVIRNYLDTCLEMPWGKETKERADVEKARAMLDKDHYGLTKVKERILEYIAVRQIHPQAKGKIICLVGPPGVGKTSIAISVAKAMNRKLYRISLGGVRDEADIRGHRKTYIGAMPGRIIDGLIHSGSMNPLLVLDEIDKLASDMRGDPASALLEVLDSEQNSSFRDHFLEIPVDLSRVMFITTANTTDTIPRPLLDRMEVIELGSYTDEEKVEIARQHLIPKQLKEHGLQKRQLSISDDALRSIISGYTRESGVRILERKIAAICRKAAMKIATEGVKKIAVTPADIKEFLGVVQYTDSEHMHQNEVGVVNGLAWTQVGGEILEVEVNVMDGTGKLELTGNLGTVMQESAKTALSCLRSRAGELGIEKDFYKTKDIHIHFPEGAVPKDGPSAGIAITTAMLSALTGKKVRKDVAMTGEVTLRGRVLPIGGLKEKTMAALRNGIETVIIPRENEKDLEEIDQTVRRKLRFVPVSRVEEVFSEALVSEGKKTAAQPEEMPLLAVQSCTARPDLRV</sequence>
<dbReference type="InterPro" id="IPR027543">
    <property type="entry name" value="Lon_bac"/>
</dbReference>
<dbReference type="PROSITE" id="PS01046">
    <property type="entry name" value="LON_SER"/>
    <property type="match status" value="1"/>
</dbReference>
<dbReference type="RefSeq" id="WP_212819121.1">
    <property type="nucleotide sequence ID" value="NZ_AP023415.1"/>
</dbReference>
<dbReference type="GO" id="GO:0004252">
    <property type="term" value="F:serine-type endopeptidase activity"/>
    <property type="evidence" value="ECO:0007669"/>
    <property type="project" value="UniProtKB-UniRule"/>
</dbReference>
<evidence type="ECO:0000259" key="16">
    <source>
        <dbReference type="PROSITE" id="PS51787"/>
    </source>
</evidence>